<name>A0A418XNG9_9PSED</name>
<organism evidence="1 2">
    <name type="scientific">Pseudomonas cavernicola</name>
    <dbReference type="NCBI Taxonomy" id="2320866"/>
    <lineage>
        <taxon>Bacteria</taxon>
        <taxon>Pseudomonadati</taxon>
        <taxon>Pseudomonadota</taxon>
        <taxon>Gammaproteobacteria</taxon>
        <taxon>Pseudomonadales</taxon>
        <taxon>Pseudomonadaceae</taxon>
        <taxon>Pseudomonas</taxon>
    </lineage>
</organism>
<dbReference type="EMBL" id="QYUR01000002">
    <property type="protein sequence ID" value="RJG14001.1"/>
    <property type="molecule type" value="Genomic_DNA"/>
</dbReference>
<sequence>MGKRADGRMFHLISLSLFIDPDCNGEVVRLPPLRLPLGTDAFSFVEGKNAFVQQELDTWGALSSSTNF</sequence>
<protein>
    <submittedName>
        <fullName evidence="1">Uncharacterized protein</fullName>
    </submittedName>
</protein>
<comment type="caution">
    <text evidence="1">The sequence shown here is derived from an EMBL/GenBank/DDBJ whole genome shotgun (WGS) entry which is preliminary data.</text>
</comment>
<gene>
    <name evidence="1" type="ORF">D3879_12540</name>
</gene>
<reference evidence="1 2" key="1">
    <citation type="submission" date="2018-09" db="EMBL/GenBank/DDBJ databases">
        <authorList>
            <person name="Zhu H."/>
        </authorList>
    </citation>
    <scope>NUCLEOTIDE SEQUENCE [LARGE SCALE GENOMIC DNA]</scope>
    <source>
        <strain evidence="1 2">K1S02-6</strain>
    </source>
</reference>
<dbReference type="AlphaFoldDB" id="A0A418XNG9"/>
<dbReference type="RefSeq" id="WP_119954552.1">
    <property type="nucleotide sequence ID" value="NZ_QYUR01000002.1"/>
</dbReference>
<keyword evidence="2" id="KW-1185">Reference proteome</keyword>
<accession>A0A418XNG9</accession>
<dbReference type="Proteomes" id="UP000284021">
    <property type="component" value="Unassembled WGS sequence"/>
</dbReference>
<evidence type="ECO:0000313" key="2">
    <source>
        <dbReference type="Proteomes" id="UP000284021"/>
    </source>
</evidence>
<proteinExistence type="predicted"/>
<evidence type="ECO:0000313" key="1">
    <source>
        <dbReference type="EMBL" id="RJG14001.1"/>
    </source>
</evidence>